<dbReference type="InterPro" id="IPR049730">
    <property type="entry name" value="SNF2/RAD54-like_C"/>
</dbReference>
<geneLocation type="plasmid" evidence="4 5">
    <name>pRho-VOC14-C86</name>
</geneLocation>
<keyword evidence="4" id="KW-0347">Helicase</keyword>
<dbReference type="InterPro" id="IPR000330">
    <property type="entry name" value="SNF2_N"/>
</dbReference>
<sequence>MDAAATNAETSAMASTPLKPYAHQTTAVYGAMLPQPQLRFLLADEPGTGKTIMAGLYLREMQRLGLVQRAIIVCPANLATKWVDDFARLLGGGLKHLTAETIRQDALNTSDLWVVSLELAAVNPSVQDAIRPDKAGWDLVVFDEAHRLTPTAAGFHQVGRLLAKNTPRALLMTATPHRGKEWLFRHLLHLVDPDIYPDPGTDQNVELDALRPGPIHFLRRMKEDLVDYDGKTRLFKGRTAANHSVPLSKVEYGFYIEAIDMVDRFFPPSAQPLARMVYGKRAASSLYSLAETLRRRHSHMGELSEAEAALIADRTDVGDDSEVDEAKVVNAASTASRAERAGIKSLLDRLDAAITTSDWQPSKWTRLIDDCLTAHGISAGTNEQAVIFTEFSDSAQWIADRLRRDGYTAKMYSGRQSKPERDEVRREFMRGEFQVIVTTDAGNEGIDLQAAHVLVNYDIPWSLVRLEQRMGRIHRVGQTRDVFLYNLVATDTREGDTLMRLLDNFVTAANELRGQMFDSLSAVAEITGVDYDKWLTDLYGNDDVKKHAAVEAAKAIQTQELVRKAREVRDTERKLASQVDAVAALTLLQRDLFARINPAIVEAYLDRLDAAGLIAADRTAAGDGFRQIAVAEGNLPASLGGSTSVHVATSGEALRAAAENIDVTDTITLGPGEPGFTDLIHLADTQLAEAMFQSGAAQDPSSLTSYDLYAFEATMTESGGHRDSIWATLIKVDDSGNARPVRWEALANLVPTAQLGTAPHPARLDNADHAARAVAEQTVLDHQKVRADWFAQARKDLMNLPITLTEGIDDRPARLSMRRHLQAQTETRLAGLKQLIDVQLADPKLVGRIRVHAAADPSMQTEIDSEFVSMKLVAKLLKDDGWHVDDVHTENRGYDLDARRNSQIRHIEVKGVAGSAATHGIRMTGNEVLIATQHRKQYWLYVADHCADGAGQLFGTYEDPATLFATDMTGDAIFRVPGSSLKNAPGSQK</sequence>
<feature type="domain" description="Helicase C-terminal" evidence="3">
    <location>
        <begin position="363"/>
        <end position="520"/>
    </location>
</feature>
<evidence type="ECO:0000259" key="3">
    <source>
        <dbReference type="PROSITE" id="PS51194"/>
    </source>
</evidence>
<dbReference type="Pfam" id="PF00271">
    <property type="entry name" value="Helicase_C"/>
    <property type="match status" value="1"/>
</dbReference>
<keyword evidence="1" id="KW-0378">Hydrolase</keyword>
<dbReference type="GO" id="GO:0016787">
    <property type="term" value="F:hydrolase activity"/>
    <property type="evidence" value="ECO:0007669"/>
    <property type="project" value="UniProtKB-KW"/>
</dbReference>
<evidence type="ECO:0000259" key="2">
    <source>
        <dbReference type="PROSITE" id="PS51192"/>
    </source>
</evidence>
<dbReference type="InterPro" id="IPR038718">
    <property type="entry name" value="SNF2-like_sf"/>
</dbReference>
<dbReference type="SUPFAM" id="SSF52540">
    <property type="entry name" value="P-loop containing nucleoside triphosphate hydrolases"/>
    <property type="match status" value="1"/>
</dbReference>
<dbReference type="Proteomes" id="UP001231166">
    <property type="component" value="Plasmid pRho-VOC14-C86"/>
</dbReference>
<dbReference type="PROSITE" id="PS51192">
    <property type="entry name" value="HELICASE_ATP_BIND_1"/>
    <property type="match status" value="1"/>
</dbReference>
<dbReference type="InterPro" id="IPR027417">
    <property type="entry name" value="P-loop_NTPase"/>
</dbReference>
<keyword evidence="4" id="KW-0067">ATP-binding</keyword>
<organism evidence="4 5">
    <name type="scientific">Rhodococcus opacus</name>
    <name type="common">Nocardia opaca</name>
    <dbReference type="NCBI Taxonomy" id="37919"/>
    <lineage>
        <taxon>Bacteria</taxon>
        <taxon>Bacillati</taxon>
        <taxon>Actinomycetota</taxon>
        <taxon>Actinomycetes</taxon>
        <taxon>Mycobacteriales</taxon>
        <taxon>Nocardiaceae</taxon>
        <taxon>Rhodococcus</taxon>
    </lineage>
</organism>
<proteinExistence type="predicted"/>
<dbReference type="InterPro" id="IPR001650">
    <property type="entry name" value="Helicase_C-like"/>
</dbReference>
<dbReference type="InterPro" id="IPR014001">
    <property type="entry name" value="Helicase_ATP-bd"/>
</dbReference>
<name>A0AAX3YPV0_RHOOP</name>
<dbReference type="PROSITE" id="PS51194">
    <property type="entry name" value="HELICASE_CTER"/>
    <property type="match status" value="1"/>
</dbReference>
<dbReference type="Gene3D" id="3.40.50.300">
    <property type="entry name" value="P-loop containing nucleotide triphosphate hydrolases"/>
    <property type="match status" value="1"/>
</dbReference>
<keyword evidence="4" id="KW-0547">Nucleotide-binding</keyword>
<dbReference type="EMBL" id="CP130955">
    <property type="protein sequence ID" value="WLF51537.1"/>
    <property type="molecule type" value="Genomic_DNA"/>
</dbReference>
<evidence type="ECO:0000313" key="4">
    <source>
        <dbReference type="EMBL" id="WLF51537.1"/>
    </source>
</evidence>
<dbReference type="GO" id="GO:0005524">
    <property type="term" value="F:ATP binding"/>
    <property type="evidence" value="ECO:0007669"/>
    <property type="project" value="InterPro"/>
</dbReference>
<dbReference type="Gene3D" id="3.40.50.10810">
    <property type="entry name" value="Tandem AAA-ATPase domain"/>
    <property type="match status" value="1"/>
</dbReference>
<gene>
    <name evidence="4" type="ORF">Q5707_38940</name>
</gene>
<dbReference type="SMART" id="SM00490">
    <property type="entry name" value="HELICc"/>
    <property type="match status" value="1"/>
</dbReference>
<evidence type="ECO:0000256" key="1">
    <source>
        <dbReference type="ARBA" id="ARBA00022801"/>
    </source>
</evidence>
<dbReference type="PANTHER" id="PTHR45766">
    <property type="entry name" value="DNA ANNEALING HELICASE AND ENDONUCLEASE ZRANB3 FAMILY MEMBER"/>
    <property type="match status" value="1"/>
</dbReference>
<accession>A0AAX3YPV0</accession>
<keyword evidence="4" id="KW-0614">Plasmid</keyword>
<dbReference type="InterPro" id="IPR024975">
    <property type="entry name" value="NOV_C"/>
</dbReference>
<feature type="domain" description="Helicase ATP-binding" evidence="2">
    <location>
        <begin position="31"/>
        <end position="194"/>
    </location>
</feature>
<dbReference type="SMART" id="SM00487">
    <property type="entry name" value="DEXDc"/>
    <property type="match status" value="1"/>
</dbReference>
<dbReference type="PANTHER" id="PTHR45766:SF6">
    <property type="entry name" value="SWI_SNF-RELATED MATRIX-ASSOCIATED ACTIN-DEPENDENT REGULATOR OF CHROMATIN SUBFAMILY A-LIKE PROTEIN 1"/>
    <property type="match status" value="1"/>
</dbReference>
<dbReference type="AlphaFoldDB" id="A0AAX3YPV0"/>
<evidence type="ECO:0000313" key="5">
    <source>
        <dbReference type="Proteomes" id="UP001231166"/>
    </source>
</evidence>
<dbReference type="GO" id="GO:0004386">
    <property type="term" value="F:helicase activity"/>
    <property type="evidence" value="ECO:0007669"/>
    <property type="project" value="UniProtKB-KW"/>
</dbReference>
<dbReference type="Pfam" id="PF13020">
    <property type="entry name" value="NOV_C"/>
    <property type="match status" value="1"/>
</dbReference>
<dbReference type="RefSeq" id="WP_304710732.1">
    <property type="nucleotide sequence ID" value="NZ_CP130955.1"/>
</dbReference>
<reference evidence="4" key="1">
    <citation type="submission" date="2023-07" db="EMBL/GenBank/DDBJ databases">
        <title>Genomic analysis of Rhodococcus opacus VOC-14 with glycol ethers degradation activity.</title>
        <authorList>
            <person name="Narkevich D.A."/>
            <person name="Hlushen A.M."/>
            <person name="Akhremchuk A.E."/>
            <person name="Sikolenko M.A."/>
            <person name="Valentovich L.N."/>
        </authorList>
    </citation>
    <scope>NUCLEOTIDE SEQUENCE</scope>
    <source>
        <strain evidence="4">VOC-14</strain>
        <plasmid evidence="4">pRho-VOC14-C86</plasmid>
    </source>
</reference>
<protein>
    <submittedName>
        <fullName evidence="4">Helicase-related protein</fullName>
    </submittedName>
</protein>
<dbReference type="Pfam" id="PF00176">
    <property type="entry name" value="SNF2-rel_dom"/>
    <property type="match status" value="1"/>
</dbReference>
<dbReference type="CDD" id="cd18793">
    <property type="entry name" value="SF2_C_SNF"/>
    <property type="match status" value="1"/>
</dbReference>